<evidence type="ECO:0000259" key="8">
    <source>
        <dbReference type="Pfam" id="PF01433"/>
    </source>
</evidence>
<dbReference type="GO" id="GO:0016020">
    <property type="term" value="C:membrane"/>
    <property type="evidence" value="ECO:0007669"/>
    <property type="project" value="TreeGrafter"/>
</dbReference>
<evidence type="ECO:0000256" key="5">
    <source>
        <dbReference type="ARBA" id="ARBA00022801"/>
    </source>
</evidence>
<dbReference type="GO" id="GO:0070006">
    <property type="term" value="F:metalloaminopeptidase activity"/>
    <property type="evidence" value="ECO:0007669"/>
    <property type="project" value="TreeGrafter"/>
</dbReference>
<protein>
    <recommendedName>
        <fullName evidence="12">Aminopeptidase N</fullName>
    </recommendedName>
</protein>
<dbReference type="Pfam" id="PF01433">
    <property type="entry name" value="Peptidase_M1"/>
    <property type="match status" value="1"/>
</dbReference>
<dbReference type="EMBL" id="JAODUP010000190">
    <property type="protein sequence ID" value="KAK2157488.1"/>
    <property type="molecule type" value="Genomic_DNA"/>
</dbReference>
<proteinExistence type="inferred from homology"/>
<dbReference type="GO" id="GO:0042277">
    <property type="term" value="F:peptide binding"/>
    <property type="evidence" value="ECO:0007669"/>
    <property type="project" value="TreeGrafter"/>
</dbReference>
<gene>
    <name evidence="10" type="ORF">LSH36_190g02012</name>
</gene>
<comment type="similarity">
    <text evidence="2">Belongs to the peptidase M1 family.</text>
</comment>
<dbReference type="InterPro" id="IPR024571">
    <property type="entry name" value="ERAP1-like_C_dom"/>
</dbReference>
<evidence type="ECO:0000256" key="7">
    <source>
        <dbReference type="ARBA" id="ARBA00023049"/>
    </source>
</evidence>
<evidence type="ECO:0000313" key="11">
    <source>
        <dbReference type="Proteomes" id="UP001208570"/>
    </source>
</evidence>
<evidence type="ECO:0000256" key="1">
    <source>
        <dbReference type="ARBA" id="ARBA00001947"/>
    </source>
</evidence>
<dbReference type="GO" id="GO:0005737">
    <property type="term" value="C:cytoplasm"/>
    <property type="evidence" value="ECO:0007669"/>
    <property type="project" value="TreeGrafter"/>
</dbReference>
<dbReference type="InterPro" id="IPR050344">
    <property type="entry name" value="Peptidase_M1_aminopeptidases"/>
</dbReference>
<dbReference type="InterPro" id="IPR014782">
    <property type="entry name" value="Peptidase_M1_dom"/>
</dbReference>
<keyword evidence="7" id="KW-0482">Metalloprotease</keyword>
<dbReference type="SUPFAM" id="SSF55486">
    <property type="entry name" value="Metalloproteases ('zincins'), catalytic domain"/>
    <property type="match status" value="1"/>
</dbReference>
<dbReference type="GO" id="GO:0005615">
    <property type="term" value="C:extracellular space"/>
    <property type="evidence" value="ECO:0007669"/>
    <property type="project" value="TreeGrafter"/>
</dbReference>
<dbReference type="InterPro" id="IPR027268">
    <property type="entry name" value="Peptidase_M4/M1_CTD_sf"/>
</dbReference>
<keyword evidence="3" id="KW-0645">Protease</keyword>
<comment type="caution">
    <text evidence="10">The sequence shown here is derived from an EMBL/GenBank/DDBJ whole genome shotgun (WGS) entry which is preliminary data.</text>
</comment>
<dbReference type="Gene3D" id="1.25.50.20">
    <property type="match status" value="2"/>
</dbReference>
<keyword evidence="6" id="KW-0862">Zinc</keyword>
<reference evidence="10" key="1">
    <citation type="journal article" date="2023" name="Mol. Biol. Evol.">
        <title>Third-Generation Sequencing Reveals the Adaptive Role of the Epigenome in Three Deep-Sea Polychaetes.</title>
        <authorList>
            <person name="Perez M."/>
            <person name="Aroh O."/>
            <person name="Sun Y."/>
            <person name="Lan Y."/>
            <person name="Juniper S.K."/>
            <person name="Young C.R."/>
            <person name="Angers B."/>
            <person name="Qian P.Y."/>
        </authorList>
    </citation>
    <scope>NUCLEOTIDE SEQUENCE</scope>
    <source>
        <strain evidence="10">P08H-3</strain>
    </source>
</reference>
<keyword evidence="4" id="KW-0479">Metal-binding</keyword>
<dbReference type="Proteomes" id="UP001208570">
    <property type="component" value="Unassembled WGS sequence"/>
</dbReference>
<evidence type="ECO:0000259" key="9">
    <source>
        <dbReference type="Pfam" id="PF11838"/>
    </source>
</evidence>
<evidence type="ECO:0000256" key="2">
    <source>
        <dbReference type="ARBA" id="ARBA00010136"/>
    </source>
</evidence>
<dbReference type="GO" id="GO:0008270">
    <property type="term" value="F:zinc ion binding"/>
    <property type="evidence" value="ECO:0007669"/>
    <property type="project" value="InterPro"/>
</dbReference>
<evidence type="ECO:0000256" key="3">
    <source>
        <dbReference type="ARBA" id="ARBA00022670"/>
    </source>
</evidence>
<keyword evidence="5" id="KW-0378">Hydrolase</keyword>
<dbReference type="PANTHER" id="PTHR11533">
    <property type="entry name" value="PROTEASE M1 ZINC METALLOPROTEASE"/>
    <property type="match status" value="1"/>
</dbReference>
<feature type="domain" description="ERAP1-like C-terminal" evidence="9">
    <location>
        <begin position="238"/>
        <end position="374"/>
    </location>
</feature>
<dbReference type="Pfam" id="PF11838">
    <property type="entry name" value="ERAP1_C"/>
    <property type="match status" value="1"/>
</dbReference>
<dbReference type="GO" id="GO:0006508">
    <property type="term" value="P:proteolysis"/>
    <property type="evidence" value="ECO:0007669"/>
    <property type="project" value="UniProtKB-KW"/>
</dbReference>
<dbReference type="AlphaFoldDB" id="A0AAD9JQF2"/>
<dbReference type="GO" id="GO:0043171">
    <property type="term" value="P:peptide catabolic process"/>
    <property type="evidence" value="ECO:0007669"/>
    <property type="project" value="TreeGrafter"/>
</dbReference>
<name>A0AAD9JQF2_9ANNE</name>
<dbReference type="PRINTS" id="PR00756">
    <property type="entry name" value="ALADIPTASE"/>
</dbReference>
<comment type="cofactor">
    <cofactor evidence="1">
        <name>Zn(2+)</name>
        <dbReference type="ChEBI" id="CHEBI:29105"/>
    </cofactor>
</comment>
<evidence type="ECO:0008006" key="12">
    <source>
        <dbReference type="Google" id="ProtNLM"/>
    </source>
</evidence>
<evidence type="ECO:0000313" key="10">
    <source>
        <dbReference type="EMBL" id="KAK2157488.1"/>
    </source>
</evidence>
<evidence type="ECO:0000256" key="4">
    <source>
        <dbReference type="ARBA" id="ARBA00022723"/>
    </source>
</evidence>
<sequence>MKVATSVVYLNSKGLNIDGSSLNITTAPDSPVTAPDPGLVKYEEDNVLQFLKVRVYGRPEYMQDLAVAHDIAAAIQDWYENWTGIINPTEKVDHIAVPGKGGAMENWGTITYGESILMYNSTTDYAATFRGLASTLAHELAHFWFGDLITTRWWDDTWLNEGIATYFESLPLQDILGLDVDQTAMEMIGGMLRVDGRVTSVPVRMDIKSPWEAGFAFTGFSYGKRYLNSHVYDSVVTDDLWNAFTEVIHPLNRYAVLNDAIEIAGSGMELETFAMEATRFLDQEDVLLVWATANRRLEYMTLMMDRYPSTNPVFQQYFQTKIDPAYVQFGWDNGNDNAMRQEARALLLTLACEFGNPDCQQKAVSRFIDYVANPEENRYINYTFDSEKIQPSDADDAIDEIANSARGRWIMWENLQNNWNNTPTPNGVSKLNTLETVVEGFATDQDLSQLEAFTSMYPPQSDSESETYDEALETATTNKLWADRNMAALDVWFNDHIEPGSSVHSVSYPHVRYSAVNIRMKHRLLKRNSMESRRC</sequence>
<evidence type="ECO:0000256" key="6">
    <source>
        <dbReference type="ARBA" id="ARBA00022833"/>
    </source>
</evidence>
<feature type="domain" description="Peptidase M1 membrane alanine aminopeptidase" evidence="8">
    <location>
        <begin position="70"/>
        <end position="224"/>
    </location>
</feature>
<dbReference type="PANTHER" id="PTHR11533:SF301">
    <property type="entry name" value="AMINOPEPTIDASE"/>
    <property type="match status" value="1"/>
</dbReference>
<accession>A0AAD9JQF2</accession>
<dbReference type="InterPro" id="IPR001930">
    <property type="entry name" value="Peptidase_M1"/>
</dbReference>
<dbReference type="Gene3D" id="1.10.390.10">
    <property type="entry name" value="Neutral Protease Domain 2"/>
    <property type="match status" value="1"/>
</dbReference>
<organism evidence="10 11">
    <name type="scientific">Paralvinella palmiformis</name>
    <dbReference type="NCBI Taxonomy" id="53620"/>
    <lineage>
        <taxon>Eukaryota</taxon>
        <taxon>Metazoa</taxon>
        <taxon>Spiralia</taxon>
        <taxon>Lophotrochozoa</taxon>
        <taxon>Annelida</taxon>
        <taxon>Polychaeta</taxon>
        <taxon>Sedentaria</taxon>
        <taxon>Canalipalpata</taxon>
        <taxon>Terebellida</taxon>
        <taxon>Terebelliformia</taxon>
        <taxon>Alvinellidae</taxon>
        <taxon>Paralvinella</taxon>
    </lineage>
</organism>
<keyword evidence="11" id="KW-1185">Reference proteome</keyword>